<dbReference type="AlphaFoldDB" id="A0A2M9D055"/>
<protein>
    <submittedName>
        <fullName evidence="2">Uncharacterized protein</fullName>
    </submittedName>
</protein>
<feature type="region of interest" description="Disordered" evidence="1">
    <location>
        <begin position="1"/>
        <end position="21"/>
    </location>
</feature>
<feature type="compositionally biased region" description="Acidic residues" evidence="1">
    <location>
        <begin position="164"/>
        <end position="173"/>
    </location>
</feature>
<reference evidence="2 3" key="1">
    <citation type="submission" date="2017-11" db="EMBL/GenBank/DDBJ databases">
        <title>Genomic Encyclopedia of Archaeal and Bacterial Type Strains, Phase II (KMG-II): From Individual Species to Whole Genera.</title>
        <authorList>
            <person name="Goeker M."/>
        </authorList>
    </citation>
    <scope>NUCLEOTIDE SEQUENCE [LARGE SCALE GENOMIC DNA]</scope>
    <source>
        <strain evidence="2 3">DSM 25478</strain>
    </source>
</reference>
<name>A0A2M9D055_9CELL</name>
<feature type="region of interest" description="Disordered" evidence="1">
    <location>
        <begin position="131"/>
        <end position="173"/>
    </location>
</feature>
<evidence type="ECO:0000313" key="3">
    <source>
        <dbReference type="Proteomes" id="UP000231693"/>
    </source>
</evidence>
<proteinExistence type="predicted"/>
<dbReference type="EMBL" id="PGFE01000001">
    <property type="protein sequence ID" value="PJJ77584.1"/>
    <property type="molecule type" value="Genomic_DNA"/>
</dbReference>
<dbReference type="Proteomes" id="UP000231693">
    <property type="component" value="Unassembled WGS sequence"/>
</dbReference>
<comment type="caution">
    <text evidence="2">The sequence shown here is derived from an EMBL/GenBank/DDBJ whole genome shotgun (WGS) entry which is preliminary data.</text>
</comment>
<sequence>MNSDSALTLRDVAQTASDQHGGVRGRALGRLAEQRGLTLSYTTVDKILAGNYLSRPSGKTLEALAVLSGYPIERVYAAADLPMPLASLADQLPPDADLLSADQRRTVIDVVRQFARANREVLALREAAPGVGVVEPGPEQDQTDYSLAARAGSSRKAQERAAWDDDVEAGGGA</sequence>
<gene>
    <name evidence="2" type="ORF">CLV28_0806</name>
</gene>
<evidence type="ECO:0000313" key="2">
    <source>
        <dbReference type="EMBL" id="PJJ77584.1"/>
    </source>
</evidence>
<keyword evidence="3" id="KW-1185">Reference proteome</keyword>
<dbReference type="OrthoDB" id="5147867at2"/>
<accession>A0A2M9D055</accession>
<dbReference type="RefSeq" id="WP_100421941.1">
    <property type="nucleotide sequence ID" value="NZ_BOOX01000003.1"/>
</dbReference>
<evidence type="ECO:0000256" key="1">
    <source>
        <dbReference type="SAM" id="MobiDB-lite"/>
    </source>
</evidence>
<organism evidence="2 3">
    <name type="scientific">Sediminihabitans luteus</name>
    <dbReference type="NCBI Taxonomy" id="1138585"/>
    <lineage>
        <taxon>Bacteria</taxon>
        <taxon>Bacillati</taxon>
        <taxon>Actinomycetota</taxon>
        <taxon>Actinomycetes</taxon>
        <taxon>Micrococcales</taxon>
        <taxon>Cellulomonadaceae</taxon>
        <taxon>Sediminihabitans</taxon>
    </lineage>
</organism>